<feature type="transmembrane region" description="Helical" evidence="1">
    <location>
        <begin position="125"/>
        <end position="142"/>
    </location>
</feature>
<dbReference type="Pfam" id="PF00990">
    <property type="entry name" value="GGDEF"/>
    <property type="match status" value="1"/>
</dbReference>
<gene>
    <name evidence="3" type="ORF">HUO14_03490</name>
</gene>
<dbReference type="CDD" id="cd01949">
    <property type="entry name" value="GGDEF"/>
    <property type="match status" value="1"/>
</dbReference>
<feature type="transmembrane region" description="Helical" evidence="1">
    <location>
        <begin position="57"/>
        <end position="78"/>
    </location>
</feature>
<dbReference type="PANTHER" id="PTHR46663">
    <property type="entry name" value="DIGUANYLATE CYCLASE DGCT-RELATED"/>
    <property type="match status" value="1"/>
</dbReference>
<reference evidence="3 4" key="1">
    <citation type="submission" date="2020-06" db="EMBL/GenBank/DDBJ databases">
        <authorList>
            <person name="Kim S.-J."/>
            <person name="Park S.-J."/>
        </authorList>
    </citation>
    <scope>NUCLEOTIDE SEQUENCE [LARGE SCALE GENOMIC DNA]</scope>
    <source>
        <strain evidence="3 4">SW-151</strain>
    </source>
</reference>
<evidence type="ECO:0000313" key="3">
    <source>
        <dbReference type="EMBL" id="NVD26970.1"/>
    </source>
</evidence>
<dbReference type="PROSITE" id="PS50887">
    <property type="entry name" value="GGDEF"/>
    <property type="match status" value="1"/>
</dbReference>
<dbReference type="Proteomes" id="UP000652427">
    <property type="component" value="Unassembled WGS sequence"/>
</dbReference>
<dbReference type="InterPro" id="IPR043128">
    <property type="entry name" value="Rev_trsase/Diguanyl_cyclase"/>
</dbReference>
<dbReference type="PANTHER" id="PTHR46663:SF4">
    <property type="entry name" value="DIGUANYLATE CYCLASE DGCT-RELATED"/>
    <property type="match status" value="1"/>
</dbReference>
<feature type="transmembrane region" description="Helical" evidence="1">
    <location>
        <begin position="149"/>
        <end position="166"/>
    </location>
</feature>
<accession>A0ABX2MZT8</accession>
<comment type="caution">
    <text evidence="3">The sequence shown here is derived from an EMBL/GenBank/DDBJ whole genome shotgun (WGS) entry which is preliminary data.</text>
</comment>
<dbReference type="SUPFAM" id="SSF55073">
    <property type="entry name" value="Nucleotide cyclase"/>
    <property type="match status" value="1"/>
</dbReference>
<dbReference type="EMBL" id="JABWMH010000001">
    <property type="protein sequence ID" value="NVD26970.1"/>
    <property type="molecule type" value="Genomic_DNA"/>
</dbReference>
<dbReference type="InterPro" id="IPR052163">
    <property type="entry name" value="DGC-Regulatory_Protein"/>
</dbReference>
<dbReference type="NCBIfam" id="TIGR00254">
    <property type="entry name" value="GGDEF"/>
    <property type="match status" value="1"/>
</dbReference>
<evidence type="ECO:0000313" key="4">
    <source>
        <dbReference type="Proteomes" id="UP000652427"/>
    </source>
</evidence>
<feature type="transmembrane region" description="Helical" evidence="1">
    <location>
        <begin position="34"/>
        <end position="51"/>
    </location>
</feature>
<dbReference type="SMART" id="SM00267">
    <property type="entry name" value="GGDEF"/>
    <property type="match status" value="1"/>
</dbReference>
<organism evidence="3 4">
    <name type="scientific">Parasphingorhabdus flavimaris</name>
    <dbReference type="NCBI Taxonomy" id="266812"/>
    <lineage>
        <taxon>Bacteria</taxon>
        <taxon>Pseudomonadati</taxon>
        <taxon>Pseudomonadota</taxon>
        <taxon>Alphaproteobacteria</taxon>
        <taxon>Sphingomonadales</taxon>
        <taxon>Sphingomonadaceae</taxon>
        <taxon>Parasphingorhabdus</taxon>
    </lineage>
</organism>
<name>A0ABX2MZT8_9SPHN</name>
<feature type="domain" description="GGDEF" evidence="2">
    <location>
        <begin position="240"/>
        <end position="368"/>
    </location>
</feature>
<sequence>MQRFLEKLIPPIPEAVRDEFAVLSATRLQSQSRALFLAMFLTIPLVLYASSTGADPAIRYGIPLAMAGCCLLGYISLIKDRNASGSADLARKFIAESTFFSAALCVLVSIWCVLSWVSAPPEMRLFYPFTLALGSLTTIYNLATIRLAAILNIIIGIVPITIIMLLSGDPVGWSAAGSLIMVTTFLYRVITWQNDQYINQLVLRHEMRELAHTDPLTSVFNRRALAEQLDRQIATGEEQSGFTVALIDLDGFKPVNDQFGHAVGDQLLIEVASRLQRACGENGIVARMGGDEFAILLSPESTISSSACADHMLAALVPPCNLENHVIRVRASIGIATWPVDGETAEALFEVADTQLYAVKNYASKTDAGDISRRRGLRSKSS</sequence>
<dbReference type="InterPro" id="IPR000160">
    <property type="entry name" value="GGDEF_dom"/>
</dbReference>
<keyword evidence="1" id="KW-0812">Transmembrane</keyword>
<dbReference type="RefSeq" id="WP_176278473.1">
    <property type="nucleotide sequence ID" value="NZ_JABWMH010000001.1"/>
</dbReference>
<dbReference type="Gene3D" id="3.30.70.270">
    <property type="match status" value="1"/>
</dbReference>
<evidence type="ECO:0000259" key="2">
    <source>
        <dbReference type="PROSITE" id="PS50887"/>
    </source>
</evidence>
<feature type="transmembrane region" description="Helical" evidence="1">
    <location>
        <begin position="99"/>
        <end position="119"/>
    </location>
</feature>
<evidence type="ECO:0000256" key="1">
    <source>
        <dbReference type="SAM" id="Phobius"/>
    </source>
</evidence>
<protein>
    <submittedName>
        <fullName evidence="3">Diguanylate cyclase</fullName>
    </submittedName>
</protein>
<feature type="transmembrane region" description="Helical" evidence="1">
    <location>
        <begin position="172"/>
        <end position="190"/>
    </location>
</feature>
<keyword evidence="4" id="KW-1185">Reference proteome</keyword>
<proteinExistence type="predicted"/>
<keyword evidence="1" id="KW-0472">Membrane</keyword>
<keyword evidence="1" id="KW-1133">Transmembrane helix</keyword>
<dbReference type="InterPro" id="IPR029787">
    <property type="entry name" value="Nucleotide_cyclase"/>
</dbReference>